<accession>A0A3G2RYW9</accession>
<dbReference type="EMBL" id="CP033148">
    <property type="protein sequence ID" value="AYO40973.1"/>
    <property type="molecule type" value="Genomic_DNA"/>
</dbReference>
<evidence type="ECO:0000256" key="1">
    <source>
        <dbReference type="ARBA" id="ARBA00004477"/>
    </source>
</evidence>
<keyword evidence="6 8" id="KW-1133">Transmembrane helix</keyword>
<comment type="subcellular location">
    <subcellularLocation>
        <location evidence="1">Endoplasmic reticulum membrane</location>
        <topology evidence="1">Multi-pass membrane protein</topology>
    </subcellularLocation>
</comment>
<evidence type="ECO:0000256" key="3">
    <source>
        <dbReference type="ARBA" id="ARBA00017057"/>
    </source>
</evidence>
<dbReference type="InterPro" id="IPR009582">
    <property type="entry name" value="Spc2/SPCS2"/>
</dbReference>
<dbReference type="AlphaFoldDB" id="A0A3G2RYW9"/>
<protein>
    <recommendedName>
        <fullName evidence="3">Signal peptidase complex subunit 2</fullName>
    </recommendedName>
</protein>
<evidence type="ECO:0000256" key="6">
    <source>
        <dbReference type="ARBA" id="ARBA00022989"/>
    </source>
</evidence>
<dbReference type="OrthoDB" id="29558at2759"/>
<dbReference type="Proteomes" id="UP000269793">
    <property type="component" value="Chromosome I"/>
</dbReference>
<reference evidence="9 10" key="1">
    <citation type="submission" date="2018-10" db="EMBL/GenBank/DDBJ databases">
        <title>Complete genome sequence of Malassezia restricta CBS 7877.</title>
        <authorList>
            <person name="Morand S.C."/>
            <person name="Bertignac M."/>
            <person name="Iltis A."/>
            <person name="Kolder I."/>
            <person name="Pirovano W."/>
            <person name="Jourdain R."/>
            <person name="Clavaud C."/>
        </authorList>
    </citation>
    <scope>NUCLEOTIDE SEQUENCE [LARGE SCALE GENOMIC DNA]</scope>
    <source>
        <strain evidence="9 10">CBS 7877</strain>
    </source>
</reference>
<feature type="transmembrane region" description="Helical" evidence="8">
    <location>
        <begin position="101"/>
        <end position="122"/>
    </location>
</feature>
<comment type="similarity">
    <text evidence="2">Belongs to the SPCS2 family.</text>
</comment>
<evidence type="ECO:0000256" key="2">
    <source>
        <dbReference type="ARBA" id="ARBA00007324"/>
    </source>
</evidence>
<sequence length="231" mass="25879">MGLFQSKPAVGPGNKVRCNVSNAKEIKIHCDDTIEQIMTQPPKPSSPDGKGLYFADFKPFSASHFMDDMLMFLDLVGSAVMLGATAFVYLKKVAWEEAKPIFIMSTGIFFSLFAICSVISYIRGRVVFTGVRMTESQPRELECILIKSPYTHKAVLSDEKTKEGKRVLIPPVYELYVEYMRLGSDNRTVCARKKGRVIVGNFGEWFTSEGEFVRSAFEAHLVSSIQKHVNA</sequence>
<evidence type="ECO:0000256" key="7">
    <source>
        <dbReference type="ARBA" id="ARBA00023136"/>
    </source>
</evidence>
<gene>
    <name evidence="9" type="ORF">DNF11_0023</name>
</gene>
<evidence type="ECO:0000313" key="10">
    <source>
        <dbReference type="Proteomes" id="UP000269793"/>
    </source>
</evidence>
<name>A0A3G2RYW9_MALR7</name>
<keyword evidence="5" id="KW-0256">Endoplasmic reticulum</keyword>
<organism evidence="9 10">
    <name type="scientific">Malassezia restricta (strain ATCC 96810 / NBRC 103918 / CBS 7877)</name>
    <name type="common">Seborrheic dermatitis infection agent</name>
    <dbReference type="NCBI Taxonomy" id="425264"/>
    <lineage>
        <taxon>Eukaryota</taxon>
        <taxon>Fungi</taxon>
        <taxon>Dikarya</taxon>
        <taxon>Basidiomycota</taxon>
        <taxon>Ustilaginomycotina</taxon>
        <taxon>Malasseziomycetes</taxon>
        <taxon>Malasseziales</taxon>
        <taxon>Malasseziaceae</taxon>
        <taxon>Malassezia</taxon>
    </lineage>
</organism>
<evidence type="ECO:0000256" key="8">
    <source>
        <dbReference type="SAM" id="Phobius"/>
    </source>
</evidence>
<evidence type="ECO:0000256" key="4">
    <source>
        <dbReference type="ARBA" id="ARBA00022692"/>
    </source>
</evidence>
<dbReference type="Pfam" id="PF06703">
    <property type="entry name" value="SPC25"/>
    <property type="match status" value="1"/>
</dbReference>
<feature type="transmembrane region" description="Helical" evidence="8">
    <location>
        <begin position="70"/>
        <end position="89"/>
    </location>
</feature>
<keyword evidence="4 8" id="KW-0812">Transmembrane</keyword>
<dbReference type="GO" id="GO:0006465">
    <property type="term" value="P:signal peptide processing"/>
    <property type="evidence" value="ECO:0007669"/>
    <property type="project" value="InterPro"/>
</dbReference>
<evidence type="ECO:0000256" key="5">
    <source>
        <dbReference type="ARBA" id="ARBA00022824"/>
    </source>
</evidence>
<evidence type="ECO:0000313" key="9">
    <source>
        <dbReference type="EMBL" id="AYO40973.1"/>
    </source>
</evidence>
<proteinExistence type="inferred from homology"/>
<keyword evidence="10" id="KW-1185">Reference proteome</keyword>
<dbReference type="STRING" id="425264.A0A3G2RYW9"/>
<dbReference type="VEuPathDB" id="FungiDB:DNF11_0023"/>
<keyword evidence="7 8" id="KW-0472">Membrane</keyword>
<dbReference type="GO" id="GO:0005787">
    <property type="term" value="C:signal peptidase complex"/>
    <property type="evidence" value="ECO:0007669"/>
    <property type="project" value="InterPro"/>
</dbReference>